<dbReference type="EMBL" id="AP014609">
    <property type="protein sequence ID" value="BAR92108.1"/>
    <property type="molecule type" value="Genomic_DNA"/>
</dbReference>
<keyword evidence="6" id="KW-0915">Sodium</keyword>
<protein>
    <submittedName>
        <fullName evidence="13">Na+/H+ antiporter</fullName>
    </submittedName>
</protein>
<keyword evidence="5 11" id="KW-1133">Transmembrane helix</keyword>
<dbReference type="RefSeq" id="WP_096378250.1">
    <property type="nucleotide sequence ID" value="NZ_AP014609.1"/>
</dbReference>
<name>A0ABM7EYP8_9FLAO</name>
<evidence type="ECO:0000256" key="4">
    <source>
        <dbReference type="ARBA" id="ARBA00022692"/>
    </source>
</evidence>
<dbReference type="Proteomes" id="UP000217805">
    <property type="component" value="Chromosome"/>
</dbReference>
<feature type="transmembrane region" description="Helical" evidence="11">
    <location>
        <begin position="112"/>
        <end position="137"/>
    </location>
</feature>
<keyword evidence="7" id="KW-0406">Ion transport</keyword>
<comment type="subcellular location">
    <subcellularLocation>
        <location evidence="1">Membrane</location>
        <topology evidence="1">Multi-pass membrane protein</topology>
    </subcellularLocation>
</comment>
<feature type="transmembrane region" description="Helical" evidence="11">
    <location>
        <begin position="149"/>
        <end position="168"/>
    </location>
</feature>
<dbReference type="InterPro" id="IPR045016">
    <property type="entry name" value="NhaD-like"/>
</dbReference>
<gene>
    <name evidence="13" type="ORF">BPAY_375</name>
</gene>
<evidence type="ECO:0000256" key="10">
    <source>
        <dbReference type="ARBA" id="ARBA00025753"/>
    </source>
</evidence>
<dbReference type="Pfam" id="PF03600">
    <property type="entry name" value="CitMHS"/>
    <property type="match status" value="1"/>
</dbReference>
<reference evidence="13 14" key="1">
    <citation type="journal article" date="2015" name="Microbes Environ.">
        <title>An Efficient Strategy Developed for Next-Generation Sequencing of Endosymbiont Genomes Performed Using Crude DNA Isolated from Host Tissues: A Case Study of Blattabacterium cuenoti Inhabiting the Fat Bodies of Cockroaches.</title>
        <authorList>
            <person name="Kinjo Y."/>
            <person name="Saitoh S."/>
            <person name="Tokuda G."/>
        </authorList>
    </citation>
    <scope>NUCLEOTIDE SEQUENCE [LARGE SCALE GENOMIC DNA]</scope>
    <source>
        <strain evidence="13 14">BPAY</strain>
    </source>
</reference>
<keyword evidence="14" id="KW-1185">Reference proteome</keyword>
<feature type="transmembrane region" description="Helical" evidence="11">
    <location>
        <begin position="362"/>
        <end position="382"/>
    </location>
</feature>
<accession>A0ABM7EYP8</accession>
<keyword evidence="3" id="KW-0050">Antiport</keyword>
<evidence type="ECO:0000256" key="7">
    <source>
        <dbReference type="ARBA" id="ARBA00023065"/>
    </source>
</evidence>
<keyword evidence="9" id="KW-0739">Sodium transport</keyword>
<feature type="domain" description="Citrate transporter-like" evidence="12">
    <location>
        <begin position="69"/>
        <end position="352"/>
    </location>
</feature>
<sequence>MVILIFIFGYLLITLENFFSVNKVIPSILMAVICWSLIIFLNIPVYEYELDQHFILKKNPKHLLLFHLGKASEIVFFIIGAMSIIAVIEKYYGFEAIKDLFCTNNTKRRFLWIISIVSFFLSAIIDNLTATMVLISILRKTILDYKDRLYYLGLVIISANAGGVWSPIGDITTTMLWISNKVTTISLIKKIFIPSVLCMIISTLIASYMPIFNGYIQIKKNDLSKCCRNRGFFMLKLGLSLMLLVPVFKTIIGIPPYMGMMFSLGIMLVVASKKYKSISILDDAFKKVDISSILFFLGILLSVSSLESIGSLYYLSHWINETVSTWRITTFLFGLISSVIDNVPLVAATITMFSYYPLNHDLWHFIAYVSGTGGSIFLIGSASGVSAMSMEKIDFFWYLKKISWIALIGYISGFIYLLIYPFFSL</sequence>
<dbReference type="InterPro" id="IPR004680">
    <property type="entry name" value="Cit_transptr-like_dom"/>
</dbReference>
<feature type="transmembrane region" description="Helical" evidence="11">
    <location>
        <begin position="231"/>
        <end position="248"/>
    </location>
</feature>
<evidence type="ECO:0000313" key="14">
    <source>
        <dbReference type="Proteomes" id="UP000217805"/>
    </source>
</evidence>
<evidence type="ECO:0000313" key="13">
    <source>
        <dbReference type="EMBL" id="BAR92108.1"/>
    </source>
</evidence>
<feature type="transmembrane region" description="Helical" evidence="11">
    <location>
        <begin position="293"/>
        <end position="316"/>
    </location>
</feature>
<evidence type="ECO:0000259" key="12">
    <source>
        <dbReference type="Pfam" id="PF03600"/>
    </source>
</evidence>
<proteinExistence type="inferred from homology"/>
<feature type="transmembrane region" description="Helical" evidence="11">
    <location>
        <begin position="328"/>
        <end position="350"/>
    </location>
</feature>
<feature type="transmembrane region" description="Helical" evidence="11">
    <location>
        <begin position="191"/>
        <end position="211"/>
    </location>
</feature>
<feature type="transmembrane region" description="Helical" evidence="11">
    <location>
        <begin position="28"/>
        <end position="50"/>
    </location>
</feature>
<organism evidence="13 14">
    <name type="scientific">Blattabacterium cuenoti BPAY</name>
    <dbReference type="NCBI Taxonomy" id="1457031"/>
    <lineage>
        <taxon>Bacteria</taxon>
        <taxon>Pseudomonadati</taxon>
        <taxon>Bacteroidota</taxon>
        <taxon>Flavobacteriia</taxon>
        <taxon>Flavobacteriales</taxon>
        <taxon>Blattabacteriaceae</taxon>
        <taxon>Blattabacterium</taxon>
    </lineage>
</organism>
<evidence type="ECO:0000256" key="5">
    <source>
        <dbReference type="ARBA" id="ARBA00022989"/>
    </source>
</evidence>
<evidence type="ECO:0000256" key="11">
    <source>
        <dbReference type="SAM" id="Phobius"/>
    </source>
</evidence>
<keyword evidence="8 11" id="KW-0472">Membrane</keyword>
<feature type="transmembrane region" description="Helical" evidence="11">
    <location>
        <begin position="402"/>
        <end position="423"/>
    </location>
</feature>
<comment type="similarity">
    <text evidence="10">Belongs to the NhaD Na(+)/H(+) (TC 2.A.62) antiporter family.</text>
</comment>
<dbReference type="PANTHER" id="PTHR43269">
    <property type="entry name" value="SODIUM/PROTON ANTIPORTER 1-RELATED"/>
    <property type="match status" value="1"/>
</dbReference>
<evidence type="ECO:0000256" key="8">
    <source>
        <dbReference type="ARBA" id="ARBA00023136"/>
    </source>
</evidence>
<keyword evidence="2" id="KW-0813">Transport</keyword>
<feature type="transmembrane region" description="Helical" evidence="11">
    <location>
        <begin position="71"/>
        <end position="92"/>
    </location>
</feature>
<evidence type="ECO:0000256" key="2">
    <source>
        <dbReference type="ARBA" id="ARBA00022448"/>
    </source>
</evidence>
<evidence type="ECO:0000256" key="1">
    <source>
        <dbReference type="ARBA" id="ARBA00004141"/>
    </source>
</evidence>
<dbReference type="PANTHER" id="PTHR43269:SF2">
    <property type="entry name" value="SODIUM_PROTON ANTIPORTER 1-RELATED"/>
    <property type="match status" value="1"/>
</dbReference>
<keyword evidence="4 11" id="KW-0812">Transmembrane</keyword>
<evidence type="ECO:0000256" key="9">
    <source>
        <dbReference type="ARBA" id="ARBA00023201"/>
    </source>
</evidence>
<evidence type="ECO:0000256" key="6">
    <source>
        <dbReference type="ARBA" id="ARBA00023053"/>
    </source>
</evidence>
<evidence type="ECO:0000256" key="3">
    <source>
        <dbReference type="ARBA" id="ARBA00022449"/>
    </source>
</evidence>